<feature type="transmembrane region" description="Helical" evidence="1">
    <location>
        <begin position="78"/>
        <end position="97"/>
    </location>
</feature>
<dbReference type="EMBL" id="FXSZ01000008">
    <property type="protein sequence ID" value="SMO74378.1"/>
    <property type="molecule type" value="Genomic_DNA"/>
</dbReference>
<organism evidence="2 3">
    <name type="scientific">Solitalea koreensis</name>
    <dbReference type="NCBI Taxonomy" id="543615"/>
    <lineage>
        <taxon>Bacteria</taxon>
        <taxon>Pseudomonadati</taxon>
        <taxon>Bacteroidota</taxon>
        <taxon>Sphingobacteriia</taxon>
        <taxon>Sphingobacteriales</taxon>
        <taxon>Sphingobacteriaceae</taxon>
        <taxon>Solitalea</taxon>
    </lineage>
</organism>
<feature type="transmembrane region" description="Helical" evidence="1">
    <location>
        <begin position="143"/>
        <end position="160"/>
    </location>
</feature>
<feature type="transmembrane region" description="Helical" evidence="1">
    <location>
        <begin position="167"/>
        <end position="183"/>
    </location>
</feature>
<evidence type="ECO:0000256" key="1">
    <source>
        <dbReference type="SAM" id="Phobius"/>
    </source>
</evidence>
<reference evidence="2 3" key="1">
    <citation type="submission" date="2017-05" db="EMBL/GenBank/DDBJ databases">
        <authorList>
            <person name="Varghese N."/>
            <person name="Submissions S."/>
        </authorList>
    </citation>
    <scope>NUCLEOTIDE SEQUENCE [LARGE SCALE GENOMIC DNA]</scope>
    <source>
        <strain evidence="2 3">DSM 21342</strain>
    </source>
</reference>
<evidence type="ECO:0000313" key="2">
    <source>
        <dbReference type="EMBL" id="SMO74378.1"/>
    </source>
</evidence>
<keyword evidence="1" id="KW-1133">Transmembrane helix</keyword>
<protein>
    <submittedName>
        <fullName evidence="2">Uncharacterized protein</fullName>
    </submittedName>
</protein>
<keyword evidence="1" id="KW-0472">Membrane</keyword>
<keyword evidence="1" id="KW-0812">Transmembrane</keyword>
<proteinExistence type="predicted"/>
<feature type="transmembrane region" description="Helical" evidence="1">
    <location>
        <begin position="117"/>
        <end position="137"/>
    </location>
</feature>
<gene>
    <name evidence="2" type="ORF">SAMN06265350_10865</name>
</gene>
<feature type="transmembrane region" description="Helical" evidence="1">
    <location>
        <begin position="35"/>
        <end position="58"/>
    </location>
</feature>
<dbReference type="AlphaFoldDB" id="A0A521DRY4"/>
<accession>A0A521DRY4</accession>
<evidence type="ECO:0000313" key="3">
    <source>
        <dbReference type="Proteomes" id="UP000315971"/>
    </source>
</evidence>
<name>A0A521DRY4_9SPHI</name>
<dbReference type="Proteomes" id="UP000315971">
    <property type="component" value="Unassembled WGS sequence"/>
</dbReference>
<keyword evidence="3" id="KW-1185">Reference proteome</keyword>
<feature type="transmembrane region" description="Helical" evidence="1">
    <location>
        <begin position="189"/>
        <end position="208"/>
    </location>
</feature>
<sequence length="214" mass="24221">MQSTFKNMTKNIDQHLESLTEIKCFMERSSKFISLNGLSGVFAGVYGLLGAFAAWYYFNLGVFSTSNSNQDSPEALRFYILDALLILVLSLSTAIWLSSRKANRQSKSLFDKTAQRLVINLCIPLGVGGIFSLSLILQGNYGQLAPVMLIFYGLALVNASKYTFGDIRYLGLVEIVLGLINLFMIRYGFWFWCFGFGFMHIMYGLLMYRKYDAE</sequence>